<keyword evidence="6 11" id="KW-0067">ATP-binding</keyword>
<dbReference type="GO" id="GO:0044205">
    <property type="term" value="P:'de novo' UMP biosynthetic process"/>
    <property type="evidence" value="ECO:0007669"/>
    <property type="project" value="UniProtKB-UniRule"/>
</dbReference>
<feature type="domain" description="Carbamoyl-phosphate synthase small subunit N-terminal" evidence="12">
    <location>
        <begin position="2"/>
        <end position="132"/>
    </location>
</feature>
<evidence type="ECO:0000256" key="8">
    <source>
        <dbReference type="ARBA" id="ARBA00022975"/>
    </source>
</evidence>
<dbReference type="PANTHER" id="PTHR43418">
    <property type="entry name" value="MULTIFUNCTIONAL TRYPTOPHAN BIOSYNTHESIS PROTEIN-RELATED"/>
    <property type="match status" value="1"/>
</dbReference>
<evidence type="ECO:0000256" key="7">
    <source>
        <dbReference type="ARBA" id="ARBA00022962"/>
    </source>
</evidence>
<dbReference type="InterPro" id="IPR050472">
    <property type="entry name" value="Anth_synth/Amidotransfase"/>
</dbReference>
<dbReference type="PRINTS" id="PR00097">
    <property type="entry name" value="ANTSNTHASEII"/>
</dbReference>
<feature type="active site" description="Nucleophile" evidence="11">
    <location>
        <position position="253"/>
    </location>
</feature>
<dbReference type="InterPro" id="IPR035686">
    <property type="entry name" value="CPSase_GATase1"/>
</dbReference>
<dbReference type="Pfam" id="PF00988">
    <property type="entry name" value="CPSase_sm_chain"/>
    <property type="match status" value="1"/>
</dbReference>
<accession>A0A521DEX0</accession>
<dbReference type="InterPro" id="IPR036480">
    <property type="entry name" value="CarbP_synth_ssu_N_sf"/>
</dbReference>
<dbReference type="InterPro" id="IPR017926">
    <property type="entry name" value="GATASE"/>
</dbReference>
<dbReference type="Proteomes" id="UP000317484">
    <property type="component" value="Unassembled WGS sequence"/>
</dbReference>
<dbReference type="FunFam" id="3.50.30.20:FF:000001">
    <property type="entry name" value="Carbamoyl-phosphate synthase small chain"/>
    <property type="match status" value="1"/>
</dbReference>
<dbReference type="GO" id="GO:0005524">
    <property type="term" value="F:ATP binding"/>
    <property type="evidence" value="ECO:0007669"/>
    <property type="project" value="UniProtKB-UniRule"/>
</dbReference>
<dbReference type="SMART" id="SM01097">
    <property type="entry name" value="CPSase_sm_chain"/>
    <property type="match status" value="1"/>
</dbReference>
<feature type="binding site" evidence="11">
    <location>
        <position position="254"/>
    </location>
    <ligand>
        <name>L-glutamine</name>
        <dbReference type="ChEBI" id="CHEBI:58359"/>
    </ligand>
</feature>
<evidence type="ECO:0000259" key="12">
    <source>
        <dbReference type="SMART" id="SM01097"/>
    </source>
</evidence>
<comment type="catalytic activity">
    <reaction evidence="9 11">
        <text>hydrogencarbonate + L-glutamine + 2 ATP + H2O = carbamoyl phosphate + L-glutamate + 2 ADP + phosphate + 2 H(+)</text>
        <dbReference type="Rhea" id="RHEA:18633"/>
        <dbReference type="ChEBI" id="CHEBI:15377"/>
        <dbReference type="ChEBI" id="CHEBI:15378"/>
        <dbReference type="ChEBI" id="CHEBI:17544"/>
        <dbReference type="ChEBI" id="CHEBI:29985"/>
        <dbReference type="ChEBI" id="CHEBI:30616"/>
        <dbReference type="ChEBI" id="CHEBI:43474"/>
        <dbReference type="ChEBI" id="CHEBI:58228"/>
        <dbReference type="ChEBI" id="CHEBI:58359"/>
        <dbReference type="ChEBI" id="CHEBI:456216"/>
        <dbReference type="EC" id="6.3.5.5"/>
    </reaction>
</comment>
<dbReference type="NCBIfam" id="NF009475">
    <property type="entry name" value="PRK12838.1"/>
    <property type="match status" value="1"/>
</dbReference>
<evidence type="ECO:0000256" key="1">
    <source>
        <dbReference type="ARBA" id="ARBA00004812"/>
    </source>
</evidence>
<dbReference type="GO" id="GO:0006541">
    <property type="term" value="P:glutamine metabolic process"/>
    <property type="evidence" value="ECO:0007669"/>
    <property type="project" value="InterPro"/>
</dbReference>
<evidence type="ECO:0000256" key="2">
    <source>
        <dbReference type="ARBA" id="ARBA00005077"/>
    </source>
</evidence>
<keyword evidence="5 11" id="KW-0547">Nucleotide-binding</keyword>
<evidence type="ECO:0000256" key="6">
    <source>
        <dbReference type="ARBA" id="ARBA00022840"/>
    </source>
</evidence>
<comment type="subunit">
    <text evidence="11">Composed of two chains; the small (or glutamine) chain promotes the hydrolysis of glutamine to ammonia, which is used by the large (or ammonia) chain to synthesize carbamoyl phosphate. Tetramer of heterodimers (alpha,beta)4.</text>
</comment>
<dbReference type="RefSeq" id="WP_142458254.1">
    <property type="nucleotide sequence ID" value="NZ_FXTJ01000003.1"/>
</dbReference>
<dbReference type="PRINTS" id="PR00099">
    <property type="entry name" value="CPSGATASE"/>
</dbReference>
<dbReference type="Pfam" id="PF00117">
    <property type="entry name" value="GATase"/>
    <property type="match status" value="1"/>
</dbReference>
<comment type="catalytic activity">
    <reaction evidence="10 11">
        <text>L-glutamine + H2O = L-glutamate + NH4(+)</text>
        <dbReference type="Rhea" id="RHEA:15889"/>
        <dbReference type="ChEBI" id="CHEBI:15377"/>
        <dbReference type="ChEBI" id="CHEBI:28938"/>
        <dbReference type="ChEBI" id="CHEBI:29985"/>
        <dbReference type="ChEBI" id="CHEBI:58359"/>
    </reaction>
</comment>
<evidence type="ECO:0000256" key="10">
    <source>
        <dbReference type="ARBA" id="ARBA00049285"/>
    </source>
</evidence>
<dbReference type="NCBIfam" id="TIGR01368">
    <property type="entry name" value="CPSaseIIsmall"/>
    <property type="match status" value="1"/>
</dbReference>
<comment type="similarity">
    <text evidence="3 11">Belongs to the CarA family.</text>
</comment>
<dbReference type="EC" id="6.3.5.5" evidence="11"/>
<dbReference type="PANTHER" id="PTHR43418:SF7">
    <property type="entry name" value="CARBAMOYL-PHOSPHATE SYNTHASE SMALL CHAIN"/>
    <property type="match status" value="1"/>
</dbReference>
<feature type="binding site" evidence="11">
    <location>
        <position position="257"/>
    </location>
    <ligand>
        <name>L-glutamine</name>
        <dbReference type="ChEBI" id="CHEBI:58359"/>
    </ligand>
</feature>
<dbReference type="InterPro" id="IPR006274">
    <property type="entry name" value="CarbamoylP_synth_ssu"/>
</dbReference>
<keyword evidence="11" id="KW-0028">Amino-acid biosynthesis</keyword>
<dbReference type="AlphaFoldDB" id="A0A521DEX0"/>
<organism evidence="13 14">
    <name type="scientific">Geodermatophilus aquaeductus</name>
    <dbReference type="NCBI Taxonomy" id="1564161"/>
    <lineage>
        <taxon>Bacteria</taxon>
        <taxon>Bacillati</taxon>
        <taxon>Actinomycetota</taxon>
        <taxon>Actinomycetes</taxon>
        <taxon>Geodermatophilales</taxon>
        <taxon>Geodermatophilaceae</taxon>
        <taxon>Geodermatophilus</taxon>
    </lineage>
</organism>
<dbReference type="Gene3D" id="3.50.30.20">
    <property type="entry name" value="Carbamoyl-phosphate synthase small subunit, N-terminal domain"/>
    <property type="match status" value="1"/>
</dbReference>
<dbReference type="UniPathway" id="UPA00070">
    <property type="reaction ID" value="UER00115"/>
</dbReference>
<evidence type="ECO:0000313" key="14">
    <source>
        <dbReference type="Proteomes" id="UP000317484"/>
    </source>
</evidence>
<dbReference type="CDD" id="cd01744">
    <property type="entry name" value="GATase1_CPSase"/>
    <property type="match status" value="1"/>
</dbReference>
<dbReference type="PRINTS" id="PR00096">
    <property type="entry name" value="GATASE"/>
</dbReference>
<dbReference type="Gene3D" id="3.40.50.880">
    <property type="match status" value="1"/>
</dbReference>
<reference evidence="13 14" key="1">
    <citation type="submission" date="2017-05" db="EMBL/GenBank/DDBJ databases">
        <authorList>
            <person name="Varghese N."/>
            <person name="Submissions S."/>
        </authorList>
    </citation>
    <scope>NUCLEOTIDE SEQUENCE [LARGE SCALE GENOMIC DNA]</scope>
    <source>
        <strain evidence="13 14">DSM 46834</strain>
    </source>
</reference>
<dbReference type="PROSITE" id="PS51273">
    <property type="entry name" value="GATASE_TYPE_1"/>
    <property type="match status" value="1"/>
</dbReference>
<comment type="pathway">
    <text evidence="1 11">Pyrimidine metabolism; UMP biosynthesis via de novo pathway; (S)-dihydroorotate from bicarbonate: step 1/3.</text>
</comment>
<evidence type="ECO:0000256" key="11">
    <source>
        <dbReference type="HAMAP-Rule" id="MF_01209"/>
    </source>
</evidence>
<evidence type="ECO:0000256" key="5">
    <source>
        <dbReference type="ARBA" id="ARBA00022741"/>
    </source>
</evidence>
<proteinExistence type="inferred from homology"/>
<keyword evidence="14" id="KW-1185">Reference proteome</keyword>
<keyword evidence="7 11" id="KW-0315">Glutamine amidotransferase</keyword>
<feature type="binding site" evidence="11">
    <location>
        <position position="225"/>
    </location>
    <ligand>
        <name>L-glutamine</name>
        <dbReference type="ChEBI" id="CHEBI:58359"/>
    </ligand>
</feature>
<evidence type="ECO:0000313" key="13">
    <source>
        <dbReference type="EMBL" id="SMO69691.1"/>
    </source>
</evidence>
<feature type="active site" evidence="11">
    <location>
        <position position="345"/>
    </location>
</feature>
<feature type="region of interest" description="CPSase" evidence="11">
    <location>
        <begin position="1"/>
        <end position="174"/>
    </location>
</feature>
<dbReference type="GO" id="GO:0006526">
    <property type="term" value="P:L-arginine biosynthetic process"/>
    <property type="evidence" value="ECO:0007669"/>
    <property type="project" value="UniProtKB-UniRule"/>
</dbReference>
<feature type="binding site" evidence="11">
    <location>
        <position position="295"/>
    </location>
    <ligand>
        <name>L-glutamine</name>
        <dbReference type="ChEBI" id="CHEBI:58359"/>
    </ligand>
</feature>
<dbReference type="GO" id="GO:0006207">
    <property type="term" value="P:'de novo' pyrimidine nucleobase biosynthetic process"/>
    <property type="evidence" value="ECO:0007669"/>
    <property type="project" value="InterPro"/>
</dbReference>
<feature type="binding site" evidence="11">
    <location>
        <position position="227"/>
    </location>
    <ligand>
        <name>L-glutamine</name>
        <dbReference type="ChEBI" id="CHEBI:58359"/>
    </ligand>
</feature>
<keyword evidence="11" id="KW-0055">Arginine biosynthesis</keyword>
<keyword evidence="8 11" id="KW-0665">Pyrimidine biosynthesis</keyword>
<dbReference type="GO" id="GO:0004359">
    <property type="term" value="F:glutaminase activity"/>
    <property type="evidence" value="ECO:0007669"/>
    <property type="project" value="RHEA"/>
</dbReference>
<keyword evidence="4 11" id="KW-0436">Ligase</keyword>
<sequence>MTEAILVLEDGRTFRGEAYGKVGTTVGEAVFATGMTGYQETLTDPSYAGQIVTMTAPHVGNTGVNGEDDESARMWVAGFVVRDPARRPANWRATGSLDDELSAQGVVGISGIDTRALTRHLRERGAMRAGISSVDTDADALLARVRAAEGMVGADLAPQVSTREPYVVPAVGERRFTIAALDLGIKTATPRHLAELGVETHVLPSTATAADLLEHGPDGVFLSNGPGDPAAADYAVAAVRGVLDAGRPLFGICFGNQILGRALGLGTYKLRFGHRGLNQPVLDRVSGTVRVTSHNHGFAVDAPLDRPTDTPYGRVEVSHVGLNDDVVEGLRLLDAPAFSVQFHPESAAGPHDAAPLFGRFVDLMVSVRSGGDRVSPPTTVENSTGEQA</sequence>
<comment type="pathway">
    <text evidence="2 11">Amino-acid biosynthesis; L-arginine biosynthesis; carbamoyl phosphate from bicarbonate: step 1/1.</text>
</comment>
<dbReference type="SUPFAM" id="SSF52021">
    <property type="entry name" value="Carbamoyl phosphate synthetase, small subunit N-terminal domain"/>
    <property type="match status" value="1"/>
</dbReference>
<dbReference type="InterPro" id="IPR029062">
    <property type="entry name" value="Class_I_gatase-like"/>
</dbReference>
<feature type="active site" evidence="11">
    <location>
        <position position="343"/>
    </location>
</feature>
<dbReference type="InterPro" id="IPR002474">
    <property type="entry name" value="CarbamoylP_synth_ssu_N"/>
</dbReference>
<dbReference type="GO" id="GO:0004088">
    <property type="term" value="F:carbamoyl-phosphate synthase (glutamine-hydrolyzing) activity"/>
    <property type="evidence" value="ECO:0007669"/>
    <property type="project" value="UniProtKB-UniRule"/>
</dbReference>
<feature type="binding site" evidence="11">
    <location>
        <position position="46"/>
    </location>
    <ligand>
        <name>L-glutamine</name>
        <dbReference type="ChEBI" id="CHEBI:58359"/>
    </ligand>
</feature>
<feature type="binding site" evidence="11">
    <location>
        <position position="297"/>
    </location>
    <ligand>
        <name>L-glutamine</name>
        <dbReference type="ChEBI" id="CHEBI:58359"/>
    </ligand>
</feature>
<dbReference type="HAMAP" id="MF_01209">
    <property type="entry name" value="CPSase_S_chain"/>
    <property type="match status" value="1"/>
</dbReference>
<protein>
    <recommendedName>
        <fullName evidence="11">Carbamoyl phosphate synthase small chain</fullName>
        <ecNumber evidence="11">6.3.5.5</ecNumber>
    </recommendedName>
    <alternativeName>
        <fullName evidence="11">Carbamoyl phosphate synthetase glutamine chain</fullName>
    </alternativeName>
</protein>
<evidence type="ECO:0000256" key="3">
    <source>
        <dbReference type="ARBA" id="ARBA00007800"/>
    </source>
</evidence>
<dbReference type="EMBL" id="FXTJ01000003">
    <property type="protein sequence ID" value="SMO69691.1"/>
    <property type="molecule type" value="Genomic_DNA"/>
</dbReference>
<dbReference type="UniPathway" id="UPA00068">
    <property type="reaction ID" value="UER00171"/>
</dbReference>
<evidence type="ECO:0000256" key="9">
    <source>
        <dbReference type="ARBA" id="ARBA00048816"/>
    </source>
</evidence>
<feature type="binding site" evidence="11">
    <location>
        <position position="298"/>
    </location>
    <ligand>
        <name>L-glutamine</name>
        <dbReference type="ChEBI" id="CHEBI:58359"/>
    </ligand>
</feature>
<comment type="function">
    <text evidence="11">Small subunit of the glutamine-dependent carbamoyl phosphate synthetase (CPSase). CPSase catalyzes the formation of carbamoyl phosphate from the ammonia moiety of glutamine, carbonate, and phosphate donated by ATP, constituting the first step of 2 biosynthetic pathways, one leading to arginine and/or urea and the other to pyrimidine nucleotides. The small subunit (glutamine amidotransferase) binds and cleaves glutamine to supply the large subunit with the substrate ammonia.</text>
</comment>
<name>A0A521DEX0_9ACTN</name>
<gene>
    <name evidence="11" type="primary">carA</name>
    <name evidence="13" type="ORF">SAMN06273567_103100</name>
</gene>
<dbReference type="SUPFAM" id="SSF52317">
    <property type="entry name" value="Class I glutamine amidotransferase-like"/>
    <property type="match status" value="1"/>
</dbReference>
<evidence type="ECO:0000256" key="4">
    <source>
        <dbReference type="ARBA" id="ARBA00022598"/>
    </source>
</evidence>